<dbReference type="SUPFAM" id="SSF52540">
    <property type="entry name" value="P-loop containing nucleoside triphosphate hydrolases"/>
    <property type="match status" value="1"/>
</dbReference>
<organism evidence="1">
    <name type="scientific">Blastobotrys adeninivorans</name>
    <name type="common">Yeast</name>
    <name type="synonym">Arxula adeninivorans</name>
    <dbReference type="NCBI Taxonomy" id="409370"/>
    <lineage>
        <taxon>Eukaryota</taxon>
        <taxon>Fungi</taxon>
        <taxon>Dikarya</taxon>
        <taxon>Ascomycota</taxon>
        <taxon>Saccharomycotina</taxon>
        <taxon>Dipodascomycetes</taxon>
        <taxon>Dipodascales</taxon>
        <taxon>Trichomonascaceae</taxon>
        <taxon>Blastobotrys</taxon>
    </lineage>
</organism>
<reference evidence="1" key="2">
    <citation type="submission" date="2014-06" db="EMBL/GenBank/DDBJ databases">
        <title>The complete genome of Blastobotrys (Arxula) adeninivorans LS3 - a yeast of biotechnological interest.</title>
        <authorList>
            <person name="Kunze G."/>
            <person name="Gaillardin C."/>
            <person name="Czernicka M."/>
            <person name="Durrens P."/>
            <person name="Martin T."/>
            <person name="Boer E."/>
            <person name="Gabaldon T."/>
            <person name="Cruz J."/>
            <person name="Talla E."/>
            <person name="Marck C."/>
            <person name="Goffeau A."/>
            <person name="Barbe V."/>
            <person name="Baret P."/>
            <person name="Baronian K."/>
            <person name="Beier S."/>
            <person name="Bleykasten C."/>
            <person name="Bode R."/>
            <person name="Casaregola S."/>
            <person name="Despons L."/>
            <person name="Fairhead C."/>
            <person name="Giersberg M."/>
            <person name="Gierski P."/>
            <person name="Hahnel U."/>
            <person name="Hartmann A."/>
            <person name="Jankowska D."/>
            <person name="Jubin C."/>
            <person name="Jung P."/>
            <person name="Lafontaine I."/>
            <person name="Leh-Louis V."/>
            <person name="Lemaire M."/>
            <person name="Marcet-Houben M."/>
            <person name="Mascher M."/>
            <person name="Morel G."/>
            <person name="Richard G.-F."/>
            <person name="Riechen J."/>
            <person name="Sacerdot C."/>
            <person name="Sarkar A."/>
            <person name="Savel G."/>
            <person name="Schacherer J."/>
            <person name="Sherman D."/>
            <person name="Straub M.-L."/>
            <person name="Stein N."/>
            <person name="Thierry A."/>
            <person name="Trautwein-Schult A."/>
            <person name="Westhof E."/>
            <person name="Worch S."/>
            <person name="Dujon B."/>
            <person name="Souciet J.-L."/>
            <person name="Wincker P."/>
            <person name="Scholz U."/>
            <person name="Neuveglise N."/>
        </authorList>
    </citation>
    <scope>NUCLEOTIDE SEQUENCE</scope>
    <source>
        <strain evidence="1">LS3</strain>
    </source>
</reference>
<sequence length="603" mass="69615">MNKTVIHHCHLHERLLIDKRSAALKFSGPRRSSENFTYLIKMQSLRLCRTRGQQYGLQRFGLPFLSRSCCKALPMRPIKRGASARFQSTSSSIASALSSSQLHATTPDTRVAEDLFDRCITCNSVLHEDQESMTPGAKYHSRKGKRHDTAKMRTTRRFQELFESLDEDKRSFILQEAERFGAMPDSAFDEGPQRFKWFEDESESLSLQKKKEKDERKAYLHDHMCQRCLHIKWNKPVSLRQPFANRQEYMHYLGKVIPPGSTIVHVIDAKDYPLTLDKELLDLAKLQKCRLLFVVHRSDKIHRAMDKTDRAWQYFVDDVNERLGPIDPENIILTSVYNRASMRELFAKLGKYNYLVGFTNAGKTRIMSALDTIHPGPTLWRDKQGAYKDSFSFFPWQTQALRTHEFDMSKFITDLPSAPEPDFGGFHNIQQARLREIDAGRPFIKKGSSFNTTRLVADKKREVVSLSGIVVVERPEDPRQHLISWPVGGTMIRNKVYSSLQKVKELTSVQENNESIQRFVLKHEAQGHYDMKEVTVGKGGLQIAIRGYGAAHFAISGPIPDEGVKIKVHYLKGTRIEERRDLRLIYETRKKQEEKEQIAKSQR</sequence>
<protein>
    <submittedName>
        <fullName evidence="1">ARAD1C18084p</fullName>
    </submittedName>
</protein>
<gene>
    <name evidence="1" type="ORF">GNLVRS02_ARAD1C18084g</name>
</gene>
<reference evidence="1" key="1">
    <citation type="submission" date="2014-02" db="EMBL/GenBank/DDBJ databases">
        <authorList>
            <person name="Genoscope - CEA"/>
        </authorList>
    </citation>
    <scope>NUCLEOTIDE SEQUENCE</scope>
    <source>
        <strain evidence="1">LS3</strain>
    </source>
</reference>
<accession>A0A060T0T8</accession>
<name>A0A060T0T8_BLAAD</name>
<proteinExistence type="predicted"/>
<dbReference type="InterPro" id="IPR027417">
    <property type="entry name" value="P-loop_NTPase"/>
</dbReference>
<dbReference type="Gene3D" id="3.40.50.300">
    <property type="entry name" value="P-loop containing nucleotide triphosphate hydrolases"/>
    <property type="match status" value="1"/>
</dbReference>
<evidence type="ECO:0000313" key="1">
    <source>
        <dbReference type="EMBL" id="CDP34680.1"/>
    </source>
</evidence>
<dbReference type="EMBL" id="HG937693">
    <property type="protein sequence ID" value="CDP34680.1"/>
    <property type="molecule type" value="Genomic_DNA"/>
</dbReference>
<dbReference type="AlphaFoldDB" id="A0A060T0T8"/>